<dbReference type="OrthoDB" id="1924577at2759"/>
<sequence length="663" mass="74947">MGKGRGRRAGGLRSASSKDAMQMHEDVLQDDVDAFHASRDKILLDEEQDQDDDEYDFAGDHQEVLGFEPDTDEADRENEEEEWKNENDEDDEEDDGDLDRYQNMILPASLDEDSLFRRAARDEAHHEQEEASDDEDQDGGLGWGRNKYSYYSGNTLEGFDSDSDMDEDKAHELETNEAIRLQRQSRAEMKDDDFGLDAIHAEEAQIAADEQSEAARTKRRRELDAAEADDADELASKTNDELVSLLEHRSPIVLALIEEFRDSLHQLKEESATVEAITEEGETQLAEIAHLYIQSLSNYTMLLSFFFQLASSPRMLTHPESLLTHPVMARLTQFKHAMLEMKNLGLFEPREETVNESVDRVMGAPTTEDAEYEELGDLEPNELQELLADARDEPRSKETSKKKKKSKSQRSVEEPAPNVLADVARVKASDAEPRPKTHSLPSLPEYDDAYGEPTLMHSVERQDKAQRQRAVQFQASALDTKQANKKAAHLEGDADIPYRDKRQIRDAVAAAKSNRLSKSQEPIAEDETAWGDQDWVDDDAEDKDGAEYYDLVSSRKRARKAAQKEEHDQQRLASRVYDDETLAPGDHRAIDYAIDKNKGLTANRPKSIRNPRVKRRMRYDRAKKRLSSTRAVYKGGQSALQGGYGGEASGISTHVVKSRKLGS</sequence>
<evidence type="ECO:0000256" key="3">
    <source>
        <dbReference type="ARBA" id="ARBA00023242"/>
    </source>
</evidence>
<dbReference type="GO" id="GO:0000462">
    <property type="term" value="P:maturation of SSU-rRNA from tricistronic rRNA transcript (SSU-rRNA, 5.8S rRNA, LSU-rRNA)"/>
    <property type="evidence" value="ECO:0007669"/>
    <property type="project" value="TreeGrafter"/>
</dbReference>
<dbReference type="Proteomes" id="UP000269793">
    <property type="component" value="Chromosome III"/>
</dbReference>
<evidence type="ECO:0000256" key="2">
    <source>
        <dbReference type="ARBA" id="ARBA00010979"/>
    </source>
</evidence>
<feature type="domain" description="Sas10 C-terminal" evidence="5">
    <location>
        <begin position="586"/>
        <end position="661"/>
    </location>
</feature>
<feature type="region of interest" description="Disordered" evidence="4">
    <location>
        <begin position="39"/>
        <end position="147"/>
    </location>
</feature>
<feature type="compositionally biased region" description="Acidic residues" evidence="4">
    <location>
        <begin position="69"/>
        <end position="97"/>
    </location>
</feature>
<protein>
    <recommendedName>
        <fullName evidence="5">Sas10 C-terminal domain-containing protein</fullName>
    </recommendedName>
</protein>
<feature type="compositionally biased region" description="Polar residues" evidence="4">
    <location>
        <begin position="469"/>
        <end position="481"/>
    </location>
</feature>
<evidence type="ECO:0000313" key="6">
    <source>
        <dbReference type="EMBL" id="AYO42981.1"/>
    </source>
</evidence>
<dbReference type="PANTHER" id="PTHR13237:SF8">
    <property type="entry name" value="SOMETHING ABOUT SILENCING PROTEIN 10"/>
    <property type="match status" value="1"/>
</dbReference>
<dbReference type="AlphaFoldDB" id="A0A3G2S4G6"/>
<proteinExistence type="inferred from homology"/>
<dbReference type="InterPro" id="IPR018972">
    <property type="entry name" value="Sas10_C_dom"/>
</dbReference>
<feature type="compositionally biased region" description="Acidic residues" evidence="4">
    <location>
        <begin position="45"/>
        <end position="57"/>
    </location>
</feature>
<keyword evidence="3" id="KW-0539">Nucleus</keyword>
<dbReference type="PANTHER" id="PTHR13237">
    <property type="entry name" value="SOMETHING ABOUT SILENCING PROTEIN 10-RELATED"/>
    <property type="match status" value="1"/>
</dbReference>
<feature type="region of interest" description="Disordered" evidence="4">
    <location>
        <begin position="560"/>
        <end position="580"/>
    </location>
</feature>
<feature type="region of interest" description="Disordered" evidence="4">
    <location>
        <begin position="388"/>
        <end position="542"/>
    </location>
</feature>
<feature type="compositionally biased region" description="Basic and acidic residues" evidence="4">
    <location>
        <begin position="213"/>
        <end position="224"/>
    </location>
</feature>
<organism evidence="6 7">
    <name type="scientific">Malassezia restricta (strain ATCC 96810 / NBRC 103918 / CBS 7877)</name>
    <name type="common">Seborrheic dermatitis infection agent</name>
    <dbReference type="NCBI Taxonomy" id="425264"/>
    <lineage>
        <taxon>Eukaryota</taxon>
        <taxon>Fungi</taxon>
        <taxon>Dikarya</taxon>
        <taxon>Basidiomycota</taxon>
        <taxon>Ustilaginomycotina</taxon>
        <taxon>Malasseziomycetes</taxon>
        <taxon>Malasseziales</taxon>
        <taxon>Malasseziaceae</taxon>
        <taxon>Malassezia</taxon>
    </lineage>
</organism>
<gene>
    <name evidence="6" type="ORF">DNF11_2031</name>
</gene>
<keyword evidence="7" id="KW-1185">Reference proteome</keyword>
<feature type="compositionally biased region" description="Basic and acidic residues" evidence="4">
    <location>
        <begin position="114"/>
        <end position="129"/>
    </location>
</feature>
<evidence type="ECO:0000256" key="1">
    <source>
        <dbReference type="ARBA" id="ARBA00004123"/>
    </source>
</evidence>
<feature type="compositionally biased region" description="Basic and acidic residues" evidence="4">
    <location>
        <begin position="488"/>
        <end position="505"/>
    </location>
</feature>
<dbReference type="GO" id="GO:0032040">
    <property type="term" value="C:small-subunit processome"/>
    <property type="evidence" value="ECO:0007669"/>
    <property type="project" value="TreeGrafter"/>
</dbReference>
<dbReference type="STRING" id="425264.A0A3G2S4G6"/>
<feature type="region of interest" description="Disordered" evidence="4">
    <location>
        <begin position="205"/>
        <end position="232"/>
    </location>
</feature>
<feature type="compositionally biased region" description="Acidic residues" evidence="4">
    <location>
        <begin position="523"/>
        <end position="542"/>
    </location>
</feature>
<feature type="compositionally biased region" description="Basic residues" evidence="4">
    <location>
        <begin position="1"/>
        <end position="10"/>
    </location>
</feature>
<feature type="compositionally biased region" description="Basic and acidic residues" evidence="4">
    <location>
        <begin position="388"/>
        <end position="399"/>
    </location>
</feature>
<accession>A0A3G2S4G6</accession>
<comment type="similarity">
    <text evidence="2">Belongs to the SAS10 family.</text>
</comment>
<dbReference type="Pfam" id="PF09368">
    <property type="entry name" value="Sas10"/>
    <property type="match status" value="1"/>
</dbReference>
<reference evidence="6 7" key="1">
    <citation type="submission" date="2018-10" db="EMBL/GenBank/DDBJ databases">
        <title>Complete genome sequence of Malassezia restricta CBS 7877.</title>
        <authorList>
            <person name="Morand S.C."/>
            <person name="Bertignac M."/>
            <person name="Iltis A."/>
            <person name="Kolder I."/>
            <person name="Pirovano W."/>
            <person name="Jourdain R."/>
            <person name="Clavaud C."/>
        </authorList>
    </citation>
    <scope>NUCLEOTIDE SEQUENCE [LARGE SCALE GENOMIC DNA]</scope>
    <source>
        <strain evidence="6 7">CBS 7877</strain>
    </source>
</reference>
<evidence type="ECO:0000259" key="5">
    <source>
        <dbReference type="Pfam" id="PF09368"/>
    </source>
</evidence>
<feature type="region of interest" description="Disordered" evidence="4">
    <location>
        <begin position="1"/>
        <end position="27"/>
    </location>
</feature>
<evidence type="ECO:0000256" key="4">
    <source>
        <dbReference type="SAM" id="MobiDB-lite"/>
    </source>
</evidence>
<dbReference type="EMBL" id="CP033150">
    <property type="protein sequence ID" value="AYO42981.1"/>
    <property type="molecule type" value="Genomic_DNA"/>
</dbReference>
<feature type="compositionally biased region" description="Basic and acidic residues" evidence="4">
    <location>
        <begin position="424"/>
        <end position="435"/>
    </location>
</feature>
<comment type="subcellular location">
    <subcellularLocation>
        <location evidence="1">Nucleus</location>
    </subcellularLocation>
</comment>
<dbReference type="VEuPathDB" id="FungiDB:DNF11_2031"/>
<evidence type="ECO:0000313" key="7">
    <source>
        <dbReference type="Proteomes" id="UP000269793"/>
    </source>
</evidence>
<name>A0A3G2S4G6_MALR7</name>